<keyword evidence="6" id="KW-1185">Reference proteome</keyword>
<sequence length="167" mass="18575">MLRSFGANDIIAVKDGTEAKSLLAKQHFDLVITDGAMPECDGYELVRWLRNRPKDEDRITPAIIISAHTRESQVAAGRDCGANYIIAKPISPQVLLERIFYISNEPRSFIVGDSYAGPDRRWKHQGPPSQEEGRRKSDLSLDIGAAQDENLSENELDDLVKPQKAAS</sequence>
<dbReference type="InterPro" id="IPR011006">
    <property type="entry name" value="CheY-like_superfamily"/>
</dbReference>
<dbReference type="InterPro" id="IPR001789">
    <property type="entry name" value="Sig_transdc_resp-reg_receiver"/>
</dbReference>
<dbReference type="PANTHER" id="PTHR44591">
    <property type="entry name" value="STRESS RESPONSE REGULATOR PROTEIN 1"/>
    <property type="match status" value="1"/>
</dbReference>
<reference evidence="5 6" key="1">
    <citation type="submission" date="2015-10" db="EMBL/GenBank/DDBJ databases">
        <title>Conservation of the essential genome among Caulobacter and Brevundimonas species.</title>
        <authorList>
            <person name="Scott D."/>
            <person name="Ely B."/>
        </authorList>
    </citation>
    <scope>NUCLEOTIDE SEQUENCE [LARGE SCALE GENOMIC DNA]</scope>
    <source>
        <strain evidence="5 6">CB4</strain>
    </source>
</reference>
<dbReference type="EMBL" id="CP013002">
    <property type="protein sequence ID" value="ALL14430.1"/>
    <property type="molecule type" value="Genomic_DNA"/>
</dbReference>
<gene>
    <name evidence="5" type="ORF">AQ619_14350</name>
</gene>
<name>A0A0P0P1N2_9CAUL</name>
<dbReference type="STRING" id="69395.AQ619_14350"/>
<evidence type="ECO:0000256" key="2">
    <source>
        <dbReference type="PROSITE-ProRule" id="PRU00169"/>
    </source>
</evidence>
<feature type="region of interest" description="Disordered" evidence="3">
    <location>
        <begin position="114"/>
        <end position="167"/>
    </location>
</feature>
<feature type="modified residue" description="4-aspartylphosphate" evidence="2">
    <location>
        <position position="34"/>
    </location>
</feature>
<dbReference type="InterPro" id="IPR050595">
    <property type="entry name" value="Bact_response_regulator"/>
</dbReference>
<dbReference type="CDD" id="cd17546">
    <property type="entry name" value="REC_hyHK_CKI1_RcsC-like"/>
    <property type="match status" value="1"/>
</dbReference>
<dbReference type="PROSITE" id="PS50110">
    <property type="entry name" value="RESPONSE_REGULATORY"/>
    <property type="match status" value="1"/>
</dbReference>
<accession>A0A0P0P1N2</accession>
<dbReference type="Pfam" id="PF00072">
    <property type="entry name" value="Response_reg"/>
    <property type="match status" value="1"/>
</dbReference>
<evidence type="ECO:0000313" key="5">
    <source>
        <dbReference type="EMBL" id="ALL14430.1"/>
    </source>
</evidence>
<protein>
    <recommendedName>
        <fullName evidence="4">Response regulatory domain-containing protein</fullName>
    </recommendedName>
</protein>
<feature type="domain" description="Response regulatory" evidence="4">
    <location>
        <begin position="1"/>
        <end position="103"/>
    </location>
</feature>
<dbReference type="AlphaFoldDB" id="A0A0P0P1N2"/>
<dbReference type="GO" id="GO:0000160">
    <property type="term" value="P:phosphorelay signal transduction system"/>
    <property type="evidence" value="ECO:0007669"/>
    <property type="project" value="InterPro"/>
</dbReference>
<evidence type="ECO:0000256" key="3">
    <source>
        <dbReference type="SAM" id="MobiDB-lite"/>
    </source>
</evidence>
<dbReference type="Gene3D" id="3.40.50.2300">
    <property type="match status" value="1"/>
</dbReference>
<evidence type="ECO:0000259" key="4">
    <source>
        <dbReference type="PROSITE" id="PS50110"/>
    </source>
</evidence>
<dbReference type="SUPFAM" id="SSF52172">
    <property type="entry name" value="CheY-like"/>
    <property type="match status" value="1"/>
</dbReference>
<dbReference type="PANTHER" id="PTHR44591:SF3">
    <property type="entry name" value="RESPONSE REGULATORY DOMAIN-CONTAINING PROTEIN"/>
    <property type="match status" value="1"/>
</dbReference>
<evidence type="ECO:0000313" key="6">
    <source>
        <dbReference type="Proteomes" id="UP000056905"/>
    </source>
</evidence>
<dbReference type="KEGG" id="chq:AQ619_14350"/>
<dbReference type="SMART" id="SM00448">
    <property type="entry name" value="REC"/>
    <property type="match status" value="1"/>
</dbReference>
<organism evidence="5 6">
    <name type="scientific">Caulobacter henricii</name>
    <dbReference type="NCBI Taxonomy" id="69395"/>
    <lineage>
        <taxon>Bacteria</taxon>
        <taxon>Pseudomonadati</taxon>
        <taxon>Pseudomonadota</taxon>
        <taxon>Alphaproteobacteria</taxon>
        <taxon>Caulobacterales</taxon>
        <taxon>Caulobacteraceae</taxon>
        <taxon>Caulobacter</taxon>
    </lineage>
</organism>
<proteinExistence type="predicted"/>
<keyword evidence="1 2" id="KW-0597">Phosphoprotein</keyword>
<evidence type="ECO:0000256" key="1">
    <source>
        <dbReference type="ARBA" id="ARBA00022553"/>
    </source>
</evidence>
<dbReference type="Proteomes" id="UP000056905">
    <property type="component" value="Chromosome"/>
</dbReference>